<name>A0A8J3PCS2_9ACTN</name>
<dbReference type="RefSeq" id="WP_166380164.1">
    <property type="nucleotide sequence ID" value="NZ_BAAATT010000033.1"/>
</dbReference>
<evidence type="ECO:0000313" key="4">
    <source>
        <dbReference type="Proteomes" id="UP000660339"/>
    </source>
</evidence>
<sequence>MAIVHDTVTARTAREAPVAGDAAKGGLRPVDVVVLGYLAVVSTLVASGHDRLPHWGGYLAAYAAMAAAVLGLTAVQARRPQVMALRVLRTAYPLVLAPIAYSLTGPTVLVIHGRYLDAAMNSFESAVWSVHPSLWLDGLVSRPLTELFYAAYISYYLYIAVPPLLLIMRRRLDDLERLVTTVSAAVFTCYLGFLLMPVRGPVHSLAGQFDPPVLTGYVLAPAQQFLMAHADPAGTCFPSAHVAGAWAVVLAVRRIGGRAAFRRLLLPTALLTMSVVYTRYHYTADVAAGLAVALAADALVSRISGRVSDGSAGVPR</sequence>
<dbReference type="SUPFAM" id="SSF48317">
    <property type="entry name" value="Acid phosphatase/Vanadium-dependent haloperoxidase"/>
    <property type="match status" value="1"/>
</dbReference>
<evidence type="ECO:0000313" key="3">
    <source>
        <dbReference type="EMBL" id="GIG12317.1"/>
    </source>
</evidence>
<dbReference type="InterPro" id="IPR026841">
    <property type="entry name" value="Aur1/Ipt1"/>
</dbReference>
<dbReference type="Gene3D" id="1.20.144.10">
    <property type="entry name" value="Phosphatidic acid phosphatase type 2/haloperoxidase"/>
    <property type="match status" value="1"/>
</dbReference>
<evidence type="ECO:0000256" key="1">
    <source>
        <dbReference type="SAM" id="Phobius"/>
    </source>
</evidence>
<reference evidence="3" key="1">
    <citation type="submission" date="2021-01" db="EMBL/GenBank/DDBJ databases">
        <title>Whole genome shotgun sequence of Catellatospora methionotrophica NBRC 14553.</title>
        <authorList>
            <person name="Komaki H."/>
            <person name="Tamura T."/>
        </authorList>
    </citation>
    <scope>NUCLEOTIDE SEQUENCE</scope>
    <source>
        <strain evidence="3">NBRC 14553</strain>
    </source>
</reference>
<gene>
    <name evidence="3" type="ORF">Cme02nite_06490</name>
</gene>
<dbReference type="Proteomes" id="UP000660339">
    <property type="component" value="Unassembled WGS sequence"/>
</dbReference>
<feature type="transmembrane region" description="Helical" evidence="1">
    <location>
        <begin position="232"/>
        <end position="252"/>
    </location>
</feature>
<feature type="domain" description="Inositolphosphotransferase Aur1/Ipt1" evidence="2">
    <location>
        <begin position="139"/>
        <end position="296"/>
    </location>
</feature>
<keyword evidence="1" id="KW-1133">Transmembrane helix</keyword>
<protein>
    <recommendedName>
        <fullName evidence="2">Inositolphosphotransferase Aur1/Ipt1 domain-containing protein</fullName>
    </recommendedName>
</protein>
<organism evidence="3 4">
    <name type="scientific">Catellatospora methionotrophica</name>
    <dbReference type="NCBI Taxonomy" id="121620"/>
    <lineage>
        <taxon>Bacteria</taxon>
        <taxon>Bacillati</taxon>
        <taxon>Actinomycetota</taxon>
        <taxon>Actinomycetes</taxon>
        <taxon>Micromonosporales</taxon>
        <taxon>Micromonosporaceae</taxon>
        <taxon>Catellatospora</taxon>
    </lineage>
</organism>
<feature type="transmembrane region" description="Helical" evidence="1">
    <location>
        <begin position="55"/>
        <end position="75"/>
    </location>
</feature>
<evidence type="ECO:0000259" key="2">
    <source>
        <dbReference type="Pfam" id="PF14378"/>
    </source>
</evidence>
<dbReference type="Pfam" id="PF14378">
    <property type="entry name" value="PAP2_3"/>
    <property type="match status" value="1"/>
</dbReference>
<dbReference type="GO" id="GO:0016020">
    <property type="term" value="C:membrane"/>
    <property type="evidence" value="ECO:0007669"/>
    <property type="project" value="UniProtKB-SubCell"/>
</dbReference>
<feature type="transmembrane region" description="Helical" evidence="1">
    <location>
        <begin position="147"/>
        <end position="166"/>
    </location>
</feature>
<accession>A0A8J3PCS2</accession>
<keyword evidence="4" id="KW-1185">Reference proteome</keyword>
<proteinExistence type="predicted"/>
<feature type="transmembrane region" description="Helical" evidence="1">
    <location>
        <begin position="87"/>
        <end position="111"/>
    </location>
</feature>
<dbReference type="AlphaFoldDB" id="A0A8J3PCS2"/>
<comment type="caution">
    <text evidence="3">The sequence shown here is derived from an EMBL/GenBank/DDBJ whole genome shotgun (WGS) entry which is preliminary data.</text>
</comment>
<feature type="transmembrane region" description="Helical" evidence="1">
    <location>
        <begin position="178"/>
        <end position="196"/>
    </location>
</feature>
<keyword evidence="1" id="KW-0472">Membrane</keyword>
<dbReference type="EMBL" id="BONJ01000001">
    <property type="protein sequence ID" value="GIG12317.1"/>
    <property type="molecule type" value="Genomic_DNA"/>
</dbReference>
<keyword evidence="1" id="KW-0812">Transmembrane</keyword>
<dbReference type="InterPro" id="IPR036938">
    <property type="entry name" value="PAP2/HPO_sf"/>
</dbReference>